<keyword evidence="3" id="KW-1185">Reference proteome</keyword>
<name>A0ABQ9P2I0_9PEZI</name>
<comment type="caution">
    <text evidence="2">The sequence shown here is derived from an EMBL/GenBank/DDBJ whole genome shotgun (WGS) entry which is preliminary data.</text>
</comment>
<evidence type="ECO:0000256" key="1">
    <source>
        <dbReference type="SAM" id="MobiDB-lite"/>
    </source>
</evidence>
<feature type="compositionally biased region" description="Basic and acidic residues" evidence="1">
    <location>
        <begin position="284"/>
        <end position="293"/>
    </location>
</feature>
<feature type="compositionally biased region" description="Basic and acidic residues" evidence="1">
    <location>
        <begin position="87"/>
        <end position="99"/>
    </location>
</feature>
<feature type="region of interest" description="Disordered" evidence="1">
    <location>
        <begin position="348"/>
        <end position="367"/>
    </location>
</feature>
<feature type="compositionally biased region" description="Polar residues" evidence="1">
    <location>
        <begin position="229"/>
        <end position="242"/>
    </location>
</feature>
<dbReference type="EMBL" id="JAPDRL010000008">
    <property type="protein sequence ID" value="KAJ9668223.1"/>
    <property type="molecule type" value="Genomic_DNA"/>
</dbReference>
<evidence type="ECO:0000313" key="2">
    <source>
        <dbReference type="EMBL" id="KAJ9668223.1"/>
    </source>
</evidence>
<evidence type="ECO:0008006" key="4">
    <source>
        <dbReference type="Google" id="ProtNLM"/>
    </source>
</evidence>
<organism evidence="2 3">
    <name type="scientific">Coniosporium apollinis</name>
    <dbReference type="NCBI Taxonomy" id="61459"/>
    <lineage>
        <taxon>Eukaryota</taxon>
        <taxon>Fungi</taxon>
        <taxon>Dikarya</taxon>
        <taxon>Ascomycota</taxon>
        <taxon>Pezizomycotina</taxon>
        <taxon>Dothideomycetes</taxon>
        <taxon>Dothideomycetes incertae sedis</taxon>
        <taxon>Coniosporium</taxon>
    </lineage>
</organism>
<feature type="region of interest" description="Disordered" evidence="1">
    <location>
        <begin position="36"/>
        <end position="55"/>
    </location>
</feature>
<accession>A0ABQ9P2I0</accession>
<feature type="region of interest" description="Disordered" evidence="1">
    <location>
        <begin position="222"/>
        <end position="303"/>
    </location>
</feature>
<dbReference type="Proteomes" id="UP001172684">
    <property type="component" value="Unassembled WGS sequence"/>
</dbReference>
<feature type="compositionally biased region" description="Polar residues" evidence="1">
    <location>
        <begin position="261"/>
        <end position="283"/>
    </location>
</feature>
<gene>
    <name evidence="2" type="ORF">H2201_001652</name>
</gene>
<protein>
    <recommendedName>
        <fullName evidence="4">C2H2-type domain-containing protein</fullName>
    </recommendedName>
</protein>
<proteinExistence type="predicted"/>
<evidence type="ECO:0000313" key="3">
    <source>
        <dbReference type="Proteomes" id="UP001172684"/>
    </source>
</evidence>
<feature type="compositionally biased region" description="Low complexity" evidence="1">
    <location>
        <begin position="244"/>
        <end position="256"/>
    </location>
</feature>
<feature type="region of interest" description="Disordered" evidence="1">
    <location>
        <begin position="126"/>
        <end position="171"/>
    </location>
</feature>
<reference evidence="2" key="1">
    <citation type="submission" date="2022-10" db="EMBL/GenBank/DDBJ databases">
        <title>Culturing micro-colonial fungi from biological soil crusts in the Mojave desert and describing Neophaeococcomyces mojavensis, and introducing the new genera and species Taxawa tesnikishii.</title>
        <authorList>
            <person name="Kurbessoian T."/>
            <person name="Stajich J.E."/>
        </authorList>
    </citation>
    <scope>NUCLEOTIDE SEQUENCE</scope>
    <source>
        <strain evidence="2">TK_1</strain>
    </source>
</reference>
<sequence length="367" mass="40203">MSQRELNVHRRRMHNKTPFPCLEPGCDRRNARGYVRETDLRSHQRKKHSRLSQSDETKLIGADGSNQSADTISTVMREPETAVGRPLESERARPTRAETRGSTQAISGTVIEEEEVFRVIDNVAENNDSSSTFAPSVETAHPRGDYSATDHNPAEDDDSFSASDYPRSPSPWQEMQRRVVDEHDNDAKANITHCMKWILHNRLPLMDQQSRFDVRSITDVDESGYDAASTVTEDTSGGSSPTDAGASSNGSPSAAPCLSFGRTSSLGKRATGSQEEGSDQSPGDNRDLKRARTDSFLVPDGKHIRSRRIETGAMKLFTVSNSMYSKIMTPSCGAIGAGAISKLRTMSQAIKKKKQGASNPHHQPNGG</sequence>
<feature type="compositionally biased region" description="Polar residues" evidence="1">
    <location>
        <begin position="356"/>
        <end position="367"/>
    </location>
</feature>
<feature type="region of interest" description="Disordered" evidence="1">
    <location>
        <begin position="77"/>
        <end position="103"/>
    </location>
</feature>